<comment type="caution">
    <text evidence="12">The sequence shown here is derived from an EMBL/GenBank/DDBJ whole genome shotgun (WGS) entry which is preliminary data.</text>
</comment>
<evidence type="ECO:0000256" key="3">
    <source>
        <dbReference type="ARBA" id="ARBA00012243"/>
    </source>
</evidence>
<keyword evidence="7" id="KW-0594">Phospholipid biosynthesis</keyword>
<evidence type="ECO:0000256" key="1">
    <source>
        <dbReference type="ARBA" id="ARBA00001928"/>
    </source>
</evidence>
<keyword evidence="8" id="KW-0456">Lyase</keyword>
<comment type="pathway">
    <text evidence="2">Lipid metabolism.</text>
</comment>
<evidence type="ECO:0000256" key="10">
    <source>
        <dbReference type="ARBA" id="ARBA00023317"/>
    </source>
</evidence>
<evidence type="ECO:0000256" key="11">
    <source>
        <dbReference type="ARBA" id="ARBA00024326"/>
    </source>
</evidence>
<dbReference type="Proteomes" id="UP000703269">
    <property type="component" value="Unassembled WGS sequence"/>
</dbReference>
<dbReference type="AlphaFoldDB" id="A0A9P3GEM8"/>
<evidence type="ECO:0000256" key="7">
    <source>
        <dbReference type="ARBA" id="ARBA00023209"/>
    </source>
</evidence>
<reference evidence="12 13" key="1">
    <citation type="submission" date="2021-08" db="EMBL/GenBank/DDBJ databases">
        <title>Draft Genome Sequence of Phanerochaete sordida strain YK-624.</title>
        <authorList>
            <person name="Mori T."/>
            <person name="Dohra H."/>
            <person name="Suzuki T."/>
            <person name="Kawagishi H."/>
            <person name="Hirai H."/>
        </authorList>
    </citation>
    <scope>NUCLEOTIDE SEQUENCE [LARGE SCALE GENOMIC DNA]</scope>
    <source>
        <strain evidence="12 13">YK-624</strain>
    </source>
</reference>
<dbReference type="EC" id="4.1.1.65" evidence="3"/>
<evidence type="ECO:0000256" key="4">
    <source>
        <dbReference type="ARBA" id="ARBA00022516"/>
    </source>
</evidence>
<evidence type="ECO:0000256" key="8">
    <source>
        <dbReference type="ARBA" id="ARBA00023239"/>
    </source>
</evidence>
<dbReference type="InterPro" id="IPR003817">
    <property type="entry name" value="PS_Dcarbxylase"/>
</dbReference>
<evidence type="ECO:0000256" key="5">
    <source>
        <dbReference type="ARBA" id="ARBA00022793"/>
    </source>
</evidence>
<keyword evidence="10" id="KW-0670">Pyruvate</keyword>
<evidence type="ECO:0000313" key="13">
    <source>
        <dbReference type="Proteomes" id="UP000703269"/>
    </source>
</evidence>
<dbReference type="GO" id="GO:0046474">
    <property type="term" value="P:glycerophospholipid biosynthetic process"/>
    <property type="evidence" value="ECO:0007669"/>
    <property type="project" value="UniProtKB-ARBA"/>
</dbReference>
<dbReference type="PANTHER" id="PTHR10067:SF11">
    <property type="entry name" value="PHOSPHATIDYLSERINE DECARBOXYLASE"/>
    <property type="match status" value="1"/>
</dbReference>
<comment type="cofactor">
    <cofactor evidence="1">
        <name>pyruvate</name>
        <dbReference type="ChEBI" id="CHEBI:15361"/>
    </cofactor>
</comment>
<keyword evidence="5" id="KW-0210">Decarboxylase</keyword>
<evidence type="ECO:0000256" key="9">
    <source>
        <dbReference type="ARBA" id="ARBA00023264"/>
    </source>
</evidence>
<gene>
    <name evidence="12" type="ORF">PsYK624_096620</name>
</gene>
<dbReference type="OrthoDB" id="5973539at2759"/>
<keyword evidence="6" id="KW-0443">Lipid metabolism</keyword>
<dbReference type="EMBL" id="BPQB01000032">
    <property type="protein sequence ID" value="GJE93503.1"/>
    <property type="molecule type" value="Genomic_DNA"/>
</dbReference>
<protein>
    <recommendedName>
        <fullName evidence="3">phosphatidylserine decarboxylase</fullName>
        <ecNumber evidence="3">4.1.1.65</ecNumber>
    </recommendedName>
</protein>
<proteinExistence type="predicted"/>
<keyword evidence="9" id="KW-1208">Phospholipid metabolism</keyword>
<sequence length="341" mass="38802">MQYAHSWIDYGLQCTKLVQHRQVGWLTKDRKTGELVREQVPLMKKARVLLLFNPLTEWVDRTHLFRYWLHEKTDHSKGTEEDPRSAAQIRAFVDFYKVDMDQFEPSDICEYKSFQDFFIRHHKPGVRPIASPDDPSVAVSVADSRMVVYDTVEETHKLWIKGRGFSIAQLIQDKVAARPWANGAVASFRLSPQDYHRYHSPVRGTVKWWKELDGDYYSVDPICIRSDIDVLAANARSAFCLSTREFGDVLFVAIGALEVGTVRLSEKITGVLPGSRQPTKEVVIEKGEEVGFFEFGGSSIIVAFEPGRIQFDQDLKEASSQLIEMDVEVGMRMGRATAPGL</sequence>
<dbReference type="PANTHER" id="PTHR10067">
    <property type="entry name" value="PHOSPHATIDYLSERINE DECARBOXYLASE"/>
    <property type="match status" value="1"/>
</dbReference>
<evidence type="ECO:0000256" key="6">
    <source>
        <dbReference type="ARBA" id="ARBA00023098"/>
    </source>
</evidence>
<dbReference type="NCBIfam" id="TIGR00163">
    <property type="entry name" value="PS_decarb"/>
    <property type="match status" value="1"/>
</dbReference>
<comment type="pathway">
    <text evidence="11">Phospholipid metabolism; phosphatidylethanolamine biosynthesis.</text>
</comment>
<evidence type="ECO:0000313" key="12">
    <source>
        <dbReference type="EMBL" id="GJE93503.1"/>
    </source>
</evidence>
<accession>A0A9P3GEM8</accession>
<organism evidence="12 13">
    <name type="scientific">Phanerochaete sordida</name>
    <dbReference type="NCBI Taxonomy" id="48140"/>
    <lineage>
        <taxon>Eukaryota</taxon>
        <taxon>Fungi</taxon>
        <taxon>Dikarya</taxon>
        <taxon>Basidiomycota</taxon>
        <taxon>Agaricomycotina</taxon>
        <taxon>Agaricomycetes</taxon>
        <taxon>Polyporales</taxon>
        <taxon>Phanerochaetaceae</taxon>
        <taxon>Phanerochaete</taxon>
    </lineage>
</organism>
<name>A0A9P3GEM8_9APHY</name>
<dbReference type="InterPro" id="IPR033177">
    <property type="entry name" value="PSD-B"/>
</dbReference>
<dbReference type="GO" id="GO:0004609">
    <property type="term" value="F:phosphatidylserine decarboxylase activity"/>
    <property type="evidence" value="ECO:0007669"/>
    <property type="project" value="UniProtKB-EC"/>
</dbReference>
<keyword evidence="13" id="KW-1185">Reference proteome</keyword>
<dbReference type="Pfam" id="PF02666">
    <property type="entry name" value="PS_Dcarbxylase"/>
    <property type="match status" value="1"/>
</dbReference>
<evidence type="ECO:0000256" key="2">
    <source>
        <dbReference type="ARBA" id="ARBA00005189"/>
    </source>
</evidence>
<keyword evidence="4" id="KW-0444">Lipid biosynthesis</keyword>